<name>A0A3M0J6M1_HIRRU</name>
<dbReference type="OrthoDB" id="10056483at2759"/>
<proteinExistence type="predicted"/>
<dbReference type="STRING" id="333673.A0A3M0J6M1"/>
<evidence type="ECO:0000313" key="2">
    <source>
        <dbReference type="Proteomes" id="UP000269221"/>
    </source>
</evidence>
<comment type="caution">
    <text evidence="1">The sequence shown here is derived from an EMBL/GenBank/DDBJ whole genome shotgun (WGS) entry which is preliminary data.</text>
</comment>
<gene>
    <name evidence="1" type="ORF">DUI87_27003</name>
</gene>
<dbReference type="Proteomes" id="UP000269221">
    <property type="component" value="Unassembled WGS sequence"/>
</dbReference>
<dbReference type="AlphaFoldDB" id="A0A3M0J6M1"/>
<keyword evidence="2" id="KW-1185">Reference proteome</keyword>
<protein>
    <submittedName>
        <fullName evidence="1">Uncharacterized protein</fullName>
    </submittedName>
</protein>
<dbReference type="EMBL" id="QRBI01000173">
    <property type="protein sequence ID" value="RMB96515.1"/>
    <property type="molecule type" value="Genomic_DNA"/>
</dbReference>
<sequence>MLAKTSETMSFLIMPDELKEDDGHKLLLGMLNTNDGTRGSQCLEVEDHGCESDQLPVDAEIVQYQLLQLDPYQSMVTLKSNEALQRNLNKLEEWVITNSMNFNEGQSWILHLGWGSPACTDSLGNERLESSAMEGALGSWSVAS</sequence>
<evidence type="ECO:0000313" key="1">
    <source>
        <dbReference type="EMBL" id="RMB96515.1"/>
    </source>
</evidence>
<organism evidence="1 2">
    <name type="scientific">Hirundo rustica rustica</name>
    <dbReference type="NCBI Taxonomy" id="333673"/>
    <lineage>
        <taxon>Eukaryota</taxon>
        <taxon>Metazoa</taxon>
        <taxon>Chordata</taxon>
        <taxon>Craniata</taxon>
        <taxon>Vertebrata</taxon>
        <taxon>Euteleostomi</taxon>
        <taxon>Archelosauria</taxon>
        <taxon>Archosauria</taxon>
        <taxon>Dinosauria</taxon>
        <taxon>Saurischia</taxon>
        <taxon>Theropoda</taxon>
        <taxon>Coelurosauria</taxon>
        <taxon>Aves</taxon>
        <taxon>Neognathae</taxon>
        <taxon>Neoaves</taxon>
        <taxon>Telluraves</taxon>
        <taxon>Australaves</taxon>
        <taxon>Passeriformes</taxon>
        <taxon>Sylvioidea</taxon>
        <taxon>Hirundinidae</taxon>
        <taxon>Hirundo</taxon>
    </lineage>
</organism>
<accession>A0A3M0J6M1</accession>
<reference evidence="1 2" key="1">
    <citation type="submission" date="2018-07" db="EMBL/GenBank/DDBJ databases">
        <title>A high quality draft genome assembly of the barn swallow (H. rustica rustica).</title>
        <authorList>
            <person name="Formenti G."/>
            <person name="Chiara M."/>
            <person name="Poveda L."/>
            <person name="Francoijs K.-J."/>
            <person name="Bonisoli-Alquati A."/>
            <person name="Canova L."/>
            <person name="Gianfranceschi L."/>
            <person name="Horner D.S."/>
            <person name="Saino N."/>
        </authorList>
    </citation>
    <scope>NUCLEOTIDE SEQUENCE [LARGE SCALE GENOMIC DNA]</scope>
    <source>
        <strain evidence="1">Chelidonia</strain>
        <tissue evidence="1">Blood</tissue>
    </source>
</reference>